<dbReference type="InterPro" id="IPR011006">
    <property type="entry name" value="CheY-like_superfamily"/>
</dbReference>
<dbReference type="Proteomes" id="UP000232883">
    <property type="component" value="Chromosome"/>
</dbReference>
<feature type="modified residue" description="4-aspartylphosphate" evidence="1">
    <location>
        <position position="54"/>
    </location>
</feature>
<dbReference type="PANTHER" id="PTHR37299">
    <property type="entry name" value="TRANSCRIPTIONAL REGULATOR-RELATED"/>
    <property type="match status" value="1"/>
</dbReference>
<evidence type="ECO:0000256" key="1">
    <source>
        <dbReference type="PROSITE-ProRule" id="PRU00169"/>
    </source>
</evidence>
<accession>A0A2K8ZCI3</accession>
<dbReference type="PANTHER" id="PTHR37299:SF1">
    <property type="entry name" value="STAGE 0 SPORULATION PROTEIN A HOMOLOG"/>
    <property type="match status" value="1"/>
</dbReference>
<reference evidence="4 5" key="1">
    <citation type="submission" date="2017-11" db="EMBL/GenBank/DDBJ databases">
        <title>Taxonomic description and genome sequences of Spirosoma HA7 sp. nov., isolated from pollen microhabitat of Corylus avellana.</title>
        <authorList>
            <person name="Ambika Manirajan B."/>
            <person name="Suarez C."/>
            <person name="Ratering S."/>
            <person name="Geissler-Plaum R."/>
            <person name="Cardinale M."/>
            <person name="Sylvia S."/>
        </authorList>
    </citation>
    <scope>NUCLEOTIDE SEQUENCE [LARGE SCALE GENOMIC DNA]</scope>
    <source>
        <strain evidence="4 5">HA7</strain>
    </source>
</reference>
<organism evidence="4 5">
    <name type="scientific">Spirosoma pollinicola</name>
    <dbReference type="NCBI Taxonomy" id="2057025"/>
    <lineage>
        <taxon>Bacteria</taxon>
        <taxon>Pseudomonadati</taxon>
        <taxon>Bacteroidota</taxon>
        <taxon>Cytophagia</taxon>
        <taxon>Cytophagales</taxon>
        <taxon>Cytophagaceae</taxon>
        <taxon>Spirosoma</taxon>
    </lineage>
</organism>
<name>A0A2K8ZCI3_9BACT</name>
<gene>
    <name evidence="4" type="ORF">CWM47_31535</name>
</gene>
<dbReference type="OrthoDB" id="1646880at2"/>
<dbReference type="EMBL" id="CP025096">
    <property type="protein sequence ID" value="AUD07575.1"/>
    <property type="molecule type" value="Genomic_DNA"/>
</dbReference>
<dbReference type="Gene3D" id="2.40.50.1020">
    <property type="entry name" value="LytTr DNA-binding domain"/>
    <property type="match status" value="1"/>
</dbReference>
<keyword evidence="5" id="KW-1185">Reference proteome</keyword>
<dbReference type="PROSITE" id="PS50110">
    <property type="entry name" value="RESPONSE_REGULATORY"/>
    <property type="match status" value="1"/>
</dbReference>
<dbReference type="SMART" id="SM00448">
    <property type="entry name" value="REC"/>
    <property type="match status" value="1"/>
</dbReference>
<dbReference type="Pfam" id="PF00072">
    <property type="entry name" value="Response_reg"/>
    <property type="match status" value="1"/>
</dbReference>
<dbReference type="GO" id="GO:0003677">
    <property type="term" value="F:DNA binding"/>
    <property type="evidence" value="ECO:0007669"/>
    <property type="project" value="UniProtKB-KW"/>
</dbReference>
<evidence type="ECO:0000259" key="2">
    <source>
        <dbReference type="PROSITE" id="PS50110"/>
    </source>
</evidence>
<evidence type="ECO:0000259" key="3">
    <source>
        <dbReference type="PROSITE" id="PS50930"/>
    </source>
</evidence>
<proteinExistence type="predicted"/>
<feature type="domain" description="Response regulatory" evidence="2">
    <location>
        <begin position="3"/>
        <end position="114"/>
    </location>
</feature>
<dbReference type="SMART" id="SM00850">
    <property type="entry name" value="LytTR"/>
    <property type="match status" value="1"/>
</dbReference>
<dbReference type="GO" id="GO:0000156">
    <property type="term" value="F:phosphorelay response regulator activity"/>
    <property type="evidence" value="ECO:0007669"/>
    <property type="project" value="InterPro"/>
</dbReference>
<evidence type="ECO:0000313" key="4">
    <source>
        <dbReference type="EMBL" id="AUD07575.1"/>
    </source>
</evidence>
<protein>
    <submittedName>
        <fullName evidence="4">DNA-binding response regulator</fullName>
    </submittedName>
</protein>
<dbReference type="SUPFAM" id="SSF52172">
    <property type="entry name" value="CheY-like"/>
    <property type="match status" value="1"/>
</dbReference>
<dbReference type="InterPro" id="IPR007492">
    <property type="entry name" value="LytTR_DNA-bd_dom"/>
</dbReference>
<dbReference type="Gene3D" id="3.40.50.2300">
    <property type="match status" value="1"/>
</dbReference>
<keyword evidence="1" id="KW-0597">Phosphoprotein</keyword>
<feature type="domain" description="HTH LytTR-type" evidence="3">
    <location>
        <begin position="133"/>
        <end position="204"/>
    </location>
</feature>
<dbReference type="InterPro" id="IPR001789">
    <property type="entry name" value="Sig_transdc_resp-reg_receiver"/>
</dbReference>
<dbReference type="PROSITE" id="PS50930">
    <property type="entry name" value="HTH_LYTTR"/>
    <property type="match status" value="1"/>
</dbReference>
<sequence>MYRCLALDDELYATHVIQTYLDQSPGFRLVKATTDVYEGIRLVNEGLIDLVFLDIQMPELNGLQFVKICGAKCKVILTTAYPDYALAGFNLDVVDYLLKPIEPERFAHALAKFLALQGDPSLRSDPAKDYIFLKGDAKNTFHRVAFGDILYIEGLNNYISVYTAQQRIVTYMALKDILALLPATQFCRVHRSYIISLAHIRLIDGGRVYIGQKGISISDGYKSSFYRLINRQ</sequence>
<keyword evidence="4" id="KW-0238">DNA-binding</keyword>
<dbReference type="InterPro" id="IPR046947">
    <property type="entry name" value="LytR-like"/>
</dbReference>
<dbReference type="Pfam" id="PF04397">
    <property type="entry name" value="LytTR"/>
    <property type="match status" value="1"/>
</dbReference>
<dbReference type="KEGG" id="spir:CWM47_31535"/>
<evidence type="ECO:0000313" key="5">
    <source>
        <dbReference type="Proteomes" id="UP000232883"/>
    </source>
</evidence>
<dbReference type="AlphaFoldDB" id="A0A2K8ZCI3"/>